<reference evidence="1 2" key="1">
    <citation type="submission" date="2020-12" db="EMBL/GenBank/DDBJ databases">
        <title>FDA dAtabase for Regulatory Grade micrObial Sequences (FDA-ARGOS): Supporting development and validation of Infectious Disease Dx tests.</title>
        <authorList>
            <person name="Sproer C."/>
            <person name="Gronow S."/>
            <person name="Severitt S."/>
            <person name="Schroder I."/>
            <person name="Tallon L."/>
            <person name="Sadzewicz L."/>
            <person name="Zhao X."/>
            <person name="Boylan J."/>
            <person name="Ott S."/>
            <person name="Bowen H."/>
            <person name="Vavikolanu K."/>
            <person name="Mehta A."/>
            <person name="Aluvathingal J."/>
            <person name="Nadendla S."/>
            <person name="Lowell S."/>
            <person name="Myers T."/>
            <person name="Yan Y."/>
            <person name="Sichtig H."/>
        </authorList>
    </citation>
    <scope>NUCLEOTIDE SEQUENCE [LARGE SCALE GENOMIC DNA]</scope>
    <source>
        <strain evidence="1 2">FDAARGOS_902</strain>
    </source>
</reference>
<dbReference type="AlphaFoldDB" id="A0A7T2TH74"/>
<name>A0A7T2TH74_9MICO</name>
<sequence length="465" mass="52056">MTWSSCEVCGREPLPGRSVCSRCNNGIGRPRGTCTVCERTNRLLDFQHRCGTCRARTRRRCPDCQATGTALVGIEGVRVCDRCALRRRLDEVLPAEGTGYLHRLREAILAAEPLTTRRWLKRTSALLQGLDTGRIPLTHQSLDALPKRRAAEHLRALLIGAGILEPDHGRALRRLENTIPDLLAGLTDEHRKLVTRWVKWAVLPRLRSIDDTRLDTAASNARRKIEQTTRFLTELQHEGRDLAECTQHDIDTWFAGPGAVRWQVTPFLTWARQHRHLPRGLTLPAAYKGTPEAPADAEERWHAAQRLVRDDSIDPVDRIAGALIVLYAQPLARIVALTTDDVTTTETGTSLRLGTEALELPEPFATVIQQLPHRRRASTVEQLPTRWLFTGSHADKPLSISSLGSRLRAIGIHPRRYRIAAAEHLAREIPPAMLAGLLGFKITAINRHTTTTKGQWANYAADRKT</sequence>
<evidence type="ECO:0000313" key="2">
    <source>
        <dbReference type="Proteomes" id="UP000594979"/>
    </source>
</evidence>
<dbReference type="RefSeq" id="WP_140954554.1">
    <property type="nucleotide sequence ID" value="NZ_CP065682.1"/>
</dbReference>
<accession>A0A7T2TH74</accession>
<gene>
    <name evidence="1" type="ORF">I6G59_17440</name>
</gene>
<evidence type="ECO:0008006" key="3">
    <source>
        <dbReference type="Google" id="ProtNLM"/>
    </source>
</evidence>
<dbReference type="Proteomes" id="UP000594979">
    <property type="component" value="Chromosome"/>
</dbReference>
<evidence type="ECO:0000313" key="1">
    <source>
        <dbReference type="EMBL" id="QPS33674.1"/>
    </source>
</evidence>
<dbReference type="KEGG" id="bcau:I6G59_17440"/>
<dbReference type="EMBL" id="CP065682">
    <property type="protein sequence ID" value="QPS33674.1"/>
    <property type="molecule type" value="Genomic_DNA"/>
</dbReference>
<protein>
    <recommendedName>
        <fullName evidence="3">Recombinase XerD</fullName>
    </recommendedName>
</protein>
<organism evidence="1 2">
    <name type="scientific">Brevibacterium casei</name>
    <dbReference type="NCBI Taxonomy" id="33889"/>
    <lineage>
        <taxon>Bacteria</taxon>
        <taxon>Bacillati</taxon>
        <taxon>Actinomycetota</taxon>
        <taxon>Actinomycetes</taxon>
        <taxon>Micrococcales</taxon>
        <taxon>Brevibacteriaceae</taxon>
        <taxon>Brevibacterium</taxon>
    </lineage>
</organism>
<proteinExistence type="predicted"/>